<dbReference type="GO" id="GO:0071555">
    <property type="term" value="P:cell wall organization"/>
    <property type="evidence" value="ECO:0007669"/>
    <property type="project" value="UniProtKB-KW"/>
</dbReference>
<dbReference type="PANTHER" id="PTHR30627:SF2">
    <property type="entry name" value="PEPTIDOGLYCAN D,D-TRANSPEPTIDASE MRDA"/>
    <property type="match status" value="1"/>
</dbReference>
<gene>
    <name evidence="13" type="primary">penA</name>
    <name evidence="13" type="ORF">RBATCC27255_00170</name>
</gene>
<dbReference type="RefSeq" id="WP_101028326.1">
    <property type="nucleotide sequence ID" value="NZ_CABMMZ010000016.1"/>
</dbReference>
<dbReference type="GO" id="GO:0009252">
    <property type="term" value="P:peptidoglycan biosynthetic process"/>
    <property type="evidence" value="ECO:0007669"/>
    <property type="project" value="UniProtKB-KW"/>
</dbReference>
<sequence length="673" mass="73917">MRFGKSRKNGKKSKKSRTTVSIIITAAIFAGFAIRLADWQLVQGKNYKSLAAKSTGYTEKTDATRGEIVDRNGVGLVVNTTKYKIVLNKLYIEEDRLDGILLELADILTKTGDARTDSLPISVGSDGSCVYKTSREEDAKKLLSSDFLDMDRNTSADDCFDALLKRYKISDRLSLSQKTTLVSIHYNMELENYSNSNPYVFAKNISRSAVNAVSENTQGVSGVEIQTYLTRGASDPDLAPHILGALGSLSEDEYNELKKDGKDYSYNDKIGKFGIELAFEDDLKGKGGTRVIQRNADGTLVESIETESAKPGNTVYLTIDSKLQKTAAKSLEENVKAAKQAGKELGQKNNGEDCETGAVVMLSVKDFSVLAAASYPTYDLNRYSEYGSYYVKLSENKNSPMYNRATVGTFACGSVFKPCVAGAALEEKIITDKTKIYCKQDYDFYPTNVVRCMHYHGSLDVTGAIEQSCNYFFADTGRRLGIEPMYLYAQKFGLGEYTGVEIEESKGTLAGRDSTDWQVGNTVSAAIGQSDNAFTPVQLATYVATIANNGERLKTHIVDKVTNYERTKTVKSTDVESYGECGISKKNLDIVRKAMLGVTQNENGTANYMFGDYKVKVAAKTGTAENSGSDHTTFICYAPYEKPEVAIAVVIEHGAKGRYSMQVAKDLLDAYFK</sequence>
<keyword evidence="14" id="KW-1185">Reference proteome</keyword>
<organism evidence="13 14">
    <name type="scientific">Ruminococcus bromii</name>
    <dbReference type="NCBI Taxonomy" id="40518"/>
    <lineage>
        <taxon>Bacteria</taxon>
        <taxon>Bacillati</taxon>
        <taxon>Bacillota</taxon>
        <taxon>Clostridia</taxon>
        <taxon>Eubacteriales</taxon>
        <taxon>Oscillospiraceae</taxon>
        <taxon>Ruminococcus</taxon>
    </lineage>
</organism>
<proteinExistence type="inferred from homology"/>
<keyword evidence="5" id="KW-0812">Transmembrane</keyword>
<dbReference type="Gene3D" id="3.90.1310.10">
    <property type="entry name" value="Penicillin-binding protein 2a (Domain 2)"/>
    <property type="match status" value="1"/>
</dbReference>
<evidence type="ECO:0000313" key="13">
    <source>
        <dbReference type="EMBL" id="PKD32697.1"/>
    </source>
</evidence>
<dbReference type="EMBL" id="NNSR01000016">
    <property type="protein sequence ID" value="PKD32697.1"/>
    <property type="molecule type" value="Genomic_DNA"/>
</dbReference>
<dbReference type="PANTHER" id="PTHR30627">
    <property type="entry name" value="PEPTIDOGLYCAN D,D-TRANSPEPTIDASE"/>
    <property type="match status" value="1"/>
</dbReference>
<keyword evidence="8" id="KW-1133">Transmembrane helix</keyword>
<dbReference type="GO" id="GO:0008360">
    <property type="term" value="P:regulation of cell shape"/>
    <property type="evidence" value="ECO:0007669"/>
    <property type="project" value="UniProtKB-KW"/>
</dbReference>
<keyword evidence="7" id="KW-0573">Peptidoglycan synthesis</keyword>
<feature type="domain" description="Penicillin-binding protein transpeptidase" evidence="11">
    <location>
        <begin position="357"/>
        <end position="668"/>
    </location>
</feature>
<dbReference type="Proteomes" id="UP000233425">
    <property type="component" value="Unassembled WGS sequence"/>
</dbReference>
<evidence type="ECO:0000256" key="10">
    <source>
        <dbReference type="ARBA" id="ARBA00023316"/>
    </source>
</evidence>
<reference evidence="13" key="1">
    <citation type="journal article" date="2018" name="Environ. Microbiol.">
        <title>Sporulation capability and amylosome conservation among diverse human colonic and rumen isolates of the keystone starch-degrader Ruminococcus bromii.</title>
        <authorList>
            <person name="Mukhopadhya I."/>
            <person name="Morais S."/>
            <person name="Laverde-Gomez J."/>
            <person name="Sheridan P.O."/>
            <person name="Walker A.W."/>
            <person name="Kelly W."/>
            <person name="Klieve A.V."/>
            <person name="Ouwerkerk D."/>
            <person name="Duncan S.H."/>
            <person name="Louis P."/>
            <person name="Koropatkin N."/>
            <person name="Cockburn D."/>
            <person name="Kibler R."/>
            <person name="Cooper P.J."/>
            <person name="Sandoval C."/>
            <person name="Crost E."/>
            <person name="Juge N."/>
            <person name="Bayer E.A."/>
            <person name="Flint H.J."/>
        </authorList>
    </citation>
    <scope>NUCLEOTIDE SEQUENCE [LARGE SCALE GENOMIC DNA]</scope>
    <source>
        <strain evidence="13">ATCC 27255</strain>
    </source>
</reference>
<evidence type="ECO:0000256" key="3">
    <source>
        <dbReference type="ARBA" id="ARBA00007171"/>
    </source>
</evidence>
<dbReference type="SUPFAM" id="SSF56601">
    <property type="entry name" value="beta-lactamase/transpeptidase-like"/>
    <property type="match status" value="1"/>
</dbReference>
<evidence type="ECO:0000259" key="12">
    <source>
        <dbReference type="Pfam" id="PF03717"/>
    </source>
</evidence>
<evidence type="ECO:0000256" key="8">
    <source>
        <dbReference type="ARBA" id="ARBA00022989"/>
    </source>
</evidence>
<dbReference type="InterPro" id="IPR050515">
    <property type="entry name" value="Beta-lactam/transpept"/>
</dbReference>
<comment type="caution">
    <text evidence="13">The sequence shown here is derived from an EMBL/GenBank/DDBJ whole genome shotgun (WGS) entry which is preliminary data.</text>
</comment>
<keyword evidence="6" id="KW-0133">Cell shape</keyword>
<dbReference type="InterPro" id="IPR012338">
    <property type="entry name" value="Beta-lactam/transpept-like"/>
</dbReference>
<evidence type="ECO:0000313" key="14">
    <source>
        <dbReference type="Proteomes" id="UP000233425"/>
    </source>
</evidence>
<dbReference type="Pfam" id="PF03717">
    <property type="entry name" value="PBP_dimer"/>
    <property type="match status" value="1"/>
</dbReference>
<keyword evidence="10" id="KW-0961">Cell wall biogenesis/degradation</keyword>
<evidence type="ECO:0000256" key="9">
    <source>
        <dbReference type="ARBA" id="ARBA00023136"/>
    </source>
</evidence>
<evidence type="ECO:0000256" key="7">
    <source>
        <dbReference type="ARBA" id="ARBA00022984"/>
    </source>
</evidence>
<protein>
    <submittedName>
        <fullName evidence="13">Penicillin-binding protein 2B</fullName>
    </submittedName>
</protein>
<evidence type="ECO:0000256" key="6">
    <source>
        <dbReference type="ARBA" id="ARBA00022960"/>
    </source>
</evidence>
<dbReference type="SUPFAM" id="SSF56519">
    <property type="entry name" value="Penicillin binding protein dimerisation domain"/>
    <property type="match status" value="1"/>
</dbReference>
<dbReference type="GO" id="GO:0008658">
    <property type="term" value="F:penicillin binding"/>
    <property type="evidence" value="ECO:0007669"/>
    <property type="project" value="InterPro"/>
</dbReference>
<evidence type="ECO:0000256" key="4">
    <source>
        <dbReference type="ARBA" id="ARBA00022475"/>
    </source>
</evidence>
<evidence type="ECO:0000256" key="5">
    <source>
        <dbReference type="ARBA" id="ARBA00022692"/>
    </source>
</evidence>
<accession>A0A2N0V0B9</accession>
<dbReference type="GO" id="GO:0005886">
    <property type="term" value="C:plasma membrane"/>
    <property type="evidence" value="ECO:0007669"/>
    <property type="project" value="UniProtKB-SubCell"/>
</dbReference>
<dbReference type="GO" id="GO:0071972">
    <property type="term" value="F:peptidoglycan L,D-transpeptidase activity"/>
    <property type="evidence" value="ECO:0007669"/>
    <property type="project" value="TreeGrafter"/>
</dbReference>
<dbReference type="AlphaFoldDB" id="A0A2N0V0B9"/>
<keyword evidence="9" id="KW-0472">Membrane</keyword>
<feature type="domain" description="Penicillin-binding protein dimerisation" evidence="12">
    <location>
        <begin position="61"/>
        <end position="303"/>
    </location>
</feature>
<comment type="similarity">
    <text evidence="3">Belongs to the transpeptidase family.</text>
</comment>
<dbReference type="InterPro" id="IPR036138">
    <property type="entry name" value="PBP_dimer_sf"/>
</dbReference>
<dbReference type="InterPro" id="IPR005311">
    <property type="entry name" value="PBP_dimer"/>
</dbReference>
<evidence type="ECO:0000259" key="11">
    <source>
        <dbReference type="Pfam" id="PF00905"/>
    </source>
</evidence>
<evidence type="ECO:0000256" key="1">
    <source>
        <dbReference type="ARBA" id="ARBA00004167"/>
    </source>
</evidence>
<dbReference type="Pfam" id="PF00905">
    <property type="entry name" value="Transpeptidase"/>
    <property type="match status" value="1"/>
</dbReference>
<name>A0A2N0V0B9_9FIRM</name>
<dbReference type="Gene3D" id="1.10.10.1230">
    <property type="entry name" value="Penicillin-binding protein, N-terminal non-catalytic domain, head sub-domain"/>
    <property type="match status" value="1"/>
</dbReference>
<keyword evidence="4" id="KW-1003">Cell membrane</keyword>
<dbReference type="Gene3D" id="3.40.710.10">
    <property type="entry name" value="DD-peptidase/beta-lactamase superfamily"/>
    <property type="match status" value="1"/>
</dbReference>
<evidence type="ECO:0000256" key="2">
    <source>
        <dbReference type="ARBA" id="ARBA00004236"/>
    </source>
</evidence>
<comment type="subcellular location">
    <subcellularLocation>
        <location evidence="2">Cell membrane</location>
    </subcellularLocation>
    <subcellularLocation>
        <location evidence="1">Membrane</location>
        <topology evidence="1">Single-pass membrane protein</topology>
    </subcellularLocation>
</comment>
<dbReference type="InterPro" id="IPR001460">
    <property type="entry name" value="PCN-bd_Tpept"/>
</dbReference>